<dbReference type="SUPFAM" id="SSF63817">
    <property type="entry name" value="Sortase"/>
    <property type="match status" value="1"/>
</dbReference>
<reference evidence="4 5" key="1">
    <citation type="submission" date="2013-11" db="EMBL/GenBank/DDBJ databases">
        <title>Complete genome sequence of Clostridum sp. M2/40.</title>
        <authorList>
            <person name="Wibberg D."/>
            <person name="Puehler A."/>
            <person name="Schlueter A."/>
        </authorList>
    </citation>
    <scope>NUCLEOTIDE SEQUENCE [LARGE SCALE GENOMIC DNA]</scope>
    <source>
        <strain evidence="5">M2/40</strain>
    </source>
</reference>
<sequence>MREAIRFIINIILLGIISFSATEIGVKGWQYYKADRTYSKVEEFKPAAENSEDEENVVNDENEDNYKKLKEINSDYKLWISIPEFAIEYPVVQGEDNDFYLHNDFYKNKSSSGTIFLDYRNDVENDKNLIIYGHNMKNGSMFNKITKYKESDEFKKGKMKIIENNMEYTYEVFSVFVEDESSHELKNKFNSSTEYDEYIEELKEKSMFKKEVNNTDYQNIVTLYTCSYEYDGARTIVVATLVNE</sequence>
<dbReference type="RefSeq" id="WP_044036688.1">
    <property type="nucleotide sequence ID" value="NZ_HG917868.1"/>
</dbReference>
<keyword evidence="1" id="KW-0378">Hydrolase</keyword>
<dbReference type="KEGG" id="clt:CM240_0810"/>
<dbReference type="PATRIC" id="fig|1216932.3.peg.795"/>
<dbReference type="Proteomes" id="UP000019426">
    <property type="component" value="Chromosome M2/40_rep1"/>
</dbReference>
<keyword evidence="3" id="KW-1133">Transmembrane helix</keyword>
<dbReference type="InterPro" id="IPR009835">
    <property type="entry name" value="SrtB"/>
</dbReference>
<evidence type="ECO:0000256" key="2">
    <source>
        <dbReference type="PIRSR" id="PIRSR605754-1"/>
    </source>
</evidence>
<dbReference type="Pfam" id="PF04203">
    <property type="entry name" value="Sortase"/>
    <property type="match status" value="1"/>
</dbReference>
<evidence type="ECO:0000313" key="4">
    <source>
        <dbReference type="EMBL" id="CDM67975.1"/>
    </source>
</evidence>
<dbReference type="Gene3D" id="2.40.260.10">
    <property type="entry name" value="Sortase"/>
    <property type="match status" value="1"/>
</dbReference>
<evidence type="ECO:0000256" key="1">
    <source>
        <dbReference type="ARBA" id="ARBA00022801"/>
    </source>
</evidence>
<gene>
    <name evidence="4" type="ORF">CM240_0810</name>
</gene>
<dbReference type="OrthoDB" id="9806013at2"/>
<keyword evidence="3" id="KW-0812">Transmembrane</keyword>
<accession>W6SEB1</accession>
<protein>
    <submittedName>
        <fullName evidence="4">Putative sortase B</fullName>
    </submittedName>
</protein>
<dbReference type="AlphaFoldDB" id="W6SEB1"/>
<proteinExistence type="predicted"/>
<keyword evidence="3" id="KW-0472">Membrane</keyword>
<dbReference type="EMBL" id="HG917868">
    <property type="protein sequence ID" value="CDM67975.1"/>
    <property type="molecule type" value="Genomic_DNA"/>
</dbReference>
<dbReference type="eggNOG" id="COG4509">
    <property type="taxonomic scope" value="Bacteria"/>
</dbReference>
<organism evidence="4 5">
    <name type="scientific">Clostridium bornimense</name>
    <dbReference type="NCBI Taxonomy" id="1216932"/>
    <lineage>
        <taxon>Bacteria</taxon>
        <taxon>Bacillati</taxon>
        <taxon>Bacillota</taxon>
        <taxon>Clostridia</taxon>
        <taxon>Eubacteriales</taxon>
        <taxon>Clostridiaceae</taxon>
        <taxon>Clostridium</taxon>
    </lineage>
</organism>
<dbReference type="NCBIfam" id="TIGR03064">
    <property type="entry name" value="sortase_srtB"/>
    <property type="match status" value="1"/>
</dbReference>
<dbReference type="InterPro" id="IPR005754">
    <property type="entry name" value="Sortase"/>
</dbReference>
<dbReference type="InterPro" id="IPR023365">
    <property type="entry name" value="Sortase_dom-sf"/>
</dbReference>
<feature type="active site" description="Proton donor/acceptor" evidence="2">
    <location>
        <position position="134"/>
    </location>
</feature>
<name>W6SEB1_9CLOT</name>
<dbReference type="STRING" id="1216932.CM240_0810"/>
<dbReference type="HOGENOM" id="CLU_034078_3_1_9"/>
<dbReference type="GO" id="GO:0016787">
    <property type="term" value="F:hydrolase activity"/>
    <property type="evidence" value="ECO:0007669"/>
    <property type="project" value="UniProtKB-KW"/>
</dbReference>
<feature type="transmembrane region" description="Helical" evidence="3">
    <location>
        <begin position="7"/>
        <end position="26"/>
    </location>
</feature>
<evidence type="ECO:0000256" key="3">
    <source>
        <dbReference type="SAM" id="Phobius"/>
    </source>
</evidence>
<dbReference type="CDD" id="cd05826">
    <property type="entry name" value="Sortase_B"/>
    <property type="match status" value="1"/>
</dbReference>
<keyword evidence="5" id="KW-1185">Reference proteome</keyword>
<evidence type="ECO:0000313" key="5">
    <source>
        <dbReference type="Proteomes" id="UP000019426"/>
    </source>
</evidence>
<feature type="active site" description="Acyl-thioester intermediate" evidence="2">
    <location>
        <position position="226"/>
    </location>
</feature>